<dbReference type="Proteomes" id="UP000065641">
    <property type="component" value="Chromosome"/>
</dbReference>
<keyword evidence="1" id="KW-0813">Transport</keyword>
<dbReference type="OrthoDB" id="9795814at2"/>
<proteinExistence type="predicted"/>
<sequence>MIRIACLSVYLGLVSACMSADSGRTLYEELGGSSGIEEIVDRFIVEIAFDNRVFERFADSNVERFREKITEHFCVLANGPCVYTGDSMIDTHAGMQISDAEFNAIVENLITAMDESGSPIAAQNKLLARLAVLKDEIAGI</sequence>
<dbReference type="PATRIC" id="fig|1249552.3.peg.1418"/>
<evidence type="ECO:0000313" key="7">
    <source>
        <dbReference type="Proteomes" id="UP000065641"/>
    </source>
</evidence>
<keyword evidence="7" id="KW-1185">Reference proteome</keyword>
<keyword evidence="4 5" id="KW-0408">Iron</keyword>
<accession>A0A0S2KCM4</accession>
<dbReference type="InterPro" id="IPR012292">
    <property type="entry name" value="Globin/Proto"/>
</dbReference>
<dbReference type="Pfam" id="PF01152">
    <property type="entry name" value="Bac_globin"/>
    <property type="match status" value="1"/>
</dbReference>
<evidence type="ECO:0000256" key="5">
    <source>
        <dbReference type="PIRSR" id="PIRSR601486-1"/>
    </source>
</evidence>
<keyword evidence="2 5" id="KW-0349">Heme</keyword>
<evidence type="ECO:0000256" key="3">
    <source>
        <dbReference type="ARBA" id="ARBA00022723"/>
    </source>
</evidence>
<dbReference type="GO" id="GO:0020037">
    <property type="term" value="F:heme binding"/>
    <property type="evidence" value="ECO:0007669"/>
    <property type="project" value="InterPro"/>
</dbReference>
<dbReference type="EMBL" id="CP013189">
    <property type="protein sequence ID" value="ALO46071.1"/>
    <property type="molecule type" value="Genomic_DNA"/>
</dbReference>
<dbReference type="SUPFAM" id="SSF46458">
    <property type="entry name" value="Globin-like"/>
    <property type="match status" value="1"/>
</dbReference>
<evidence type="ECO:0000256" key="1">
    <source>
        <dbReference type="ARBA" id="ARBA00022448"/>
    </source>
</evidence>
<dbReference type="GO" id="GO:0046872">
    <property type="term" value="F:metal ion binding"/>
    <property type="evidence" value="ECO:0007669"/>
    <property type="project" value="UniProtKB-KW"/>
</dbReference>
<dbReference type="GO" id="GO:0019825">
    <property type="term" value="F:oxygen binding"/>
    <property type="evidence" value="ECO:0007669"/>
    <property type="project" value="InterPro"/>
</dbReference>
<reference evidence="6 7" key="1">
    <citation type="submission" date="2015-11" db="EMBL/GenBank/DDBJ databases">
        <authorList>
            <person name="Zhang Y."/>
            <person name="Guo Z."/>
        </authorList>
    </citation>
    <scope>NUCLEOTIDE SEQUENCE [LARGE SCALE GENOMIC DNA]</scope>
    <source>
        <strain evidence="6 7">KCTC 32221</strain>
    </source>
</reference>
<dbReference type="AlphaFoldDB" id="A0A0S2KCM4"/>
<evidence type="ECO:0000256" key="2">
    <source>
        <dbReference type="ARBA" id="ARBA00022617"/>
    </source>
</evidence>
<dbReference type="KEGG" id="pspi:PS2015_1414"/>
<keyword evidence="3 5" id="KW-0479">Metal-binding</keyword>
<gene>
    <name evidence="6" type="ORF">PS2015_1414</name>
</gene>
<feature type="binding site" description="distal binding residue" evidence="5">
    <location>
        <position position="92"/>
    </location>
    <ligand>
        <name>heme</name>
        <dbReference type="ChEBI" id="CHEBI:30413"/>
    </ligand>
    <ligandPart>
        <name>Fe</name>
        <dbReference type="ChEBI" id="CHEBI:18248"/>
    </ligandPart>
</feature>
<evidence type="ECO:0000313" key="6">
    <source>
        <dbReference type="EMBL" id="ALO46071.1"/>
    </source>
</evidence>
<dbReference type="InterPro" id="IPR001486">
    <property type="entry name" value="Hemoglobin_trunc"/>
</dbReference>
<dbReference type="STRING" id="1249552.PS2015_1414"/>
<dbReference type="PROSITE" id="PS51257">
    <property type="entry name" value="PROKAR_LIPOPROTEIN"/>
    <property type="match status" value="1"/>
</dbReference>
<name>A0A0S2KCM4_9GAMM</name>
<organism evidence="6 7">
    <name type="scientific">Pseudohongiella spirulinae</name>
    <dbReference type="NCBI Taxonomy" id="1249552"/>
    <lineage>
        <taxon>Bacteria</taxon>
        <taxon>Pseudomonadati</taxon>
        <taxon>Pseudomonadota</taxon>
        <taxon>Gammaproteobacteria</taxon>
        <taxon>Pseudomonadales</taxon>
        <taxon>Pseudohongiellaceae</taxon>
        <taxon>Pseudohongiella</taxon>
    </lineage>
</organism>
<protein>
    <submittedName>
        <fullName evidence="6">Cyanoglobin, Hemoglobin-like protein HbN</fullName>
    </submittedName>
</protein>
<dbReference type="InterPro" id="IPR009050">
    <property type="entry name" value="Globin-like_sf"/>
</dbReference>
<dbReference type="CDD" id="cd00454">
    <property type="entry name" value="TrHb1_N"/>
    <property type="match status" value="1"/>
</dbReference>
<evidence type="ECO:0000256" key="4">
    <source>
        <dbReference type="ARBA" id="ARBA00023004"/>
    </source>
</evidence>
<dbReference type="Gene3D" id="1.10.490.10">
    <property type="entry name" value="Globins"/>
    <property type="match status" value="1"/>
</dbReference>